<keyword evidence="5" id="KW-1185">Reference proteome</keyword>
<dbReference type="GO" id="GO:0052621">
    <property type="term" value="F:diguanylate cyclase activity"/>
    <property type="evidence" value="ECO:0007669"/>
    <property type="project" value="UniProtKB-EC"/>
</dbReference>
<evidence type="ECO:0000313" key="4">
    <source>
        <dbReference type="EMBL" id="OCC15700.1"/>
    </source>
</evidence>
<dbReference type="InterPro" id="IPR029787">
    <property type="entry name" value="Nucleotide_cyclase"/>
</dbReference>
<dbReference type="Pfam" id="PF00990">
    <property type="entry name" value="GGDEF"/>
    <property type="match status" value="1"/>
</dbReference>
<dbReference type="CDD" id="cd01949">
    <property type="entry name" value="GGDEF"/>
    <property type="match status" value="1"/>
</dbReference>
<dbReference type="PANTHER" id="PTHR45138:SF9">
    <property type="entry name" value="DIGUANYLATE CYCLASE DGCM-RELATED"/>
    <property type="match status" value="1"/>
</dbReference>
<protein>
    <recommendedName>
        <fullName evidence="1">diguanylate cyclase</fullName>
        <ecNumber evidence="1">2.7.7.65</ecNumber>
    </recommendedName>
</protein>
<dbReference type="NCBIfam" id="TIGR00254">
    <property type="entry name" value="GGDEF"/>
    <property type="match status" value="1"/>
</dbReference>
<evidence type="ECO:0000313" key="5">
    <source>
        <dbReference type="Proteomes" id="UP000093080"/>
    </source>
</evidence>
<dbReference type="RefSeq" id="WP_067617121.1">
    <property type="nucleotide sequence ID" value="NZ_MAGO01000004.1"/>
</dbReference>
<dbReference type="PROSITE" id="PS50887">
    <property type="entry name" value="GGDEF"/>
    <property type="match status" value="1"/>
</dbReference>
<reference evidence="4 5" key="1">
    <citation type="submission" date="2016-06" db="EMBL/GenBank/DDBJ databases">
        <title>Respiratory ammonification of nitrate coupled to the oxidation of elemental sulfur in deep-sea autotrophic thermophilic bacteria.</title>
        <authorList>
            <person name="Slobodkina G.B."/>
            <person name="Mardanov A.V."/>
            <person name="Ravin N.V."/>
            <person name="Frolova A.A."/>
            <person name="Viryasiv M.B."/>
            <person name="Chernyh N.A."/>
            <person name="Bonch-Osmolovskaya E.A."/>
            <person name="Slobodkin A.I."/>
        </authorList>
    </citation>
    <scope>NUCLEOTIDE SEQUENCE [LARGE SCALE GENOMIC DNA]</scope>
    <source>
        <strain evidence="4 5">S69</strain>
    </source>
</reference>
<evidence type="ECO:0000259" key="3">
    <source>
        <dbReference type="PROSITE" id="PS50887"/>
    </source>
</evidence>
<name>A0A1B9F727_9BACT</name>
<accession>A0A1B9F727</accession>
<comment type="caution">
    <text evidence="4">The sequence shown here is derived from an EMBL/GenBank/DDBJ whole genome shotgun (WGS) entry which is preliminary data.</text>
</comment>
<dbReference type="EMBL" id="MAGO01000004">
    <property type="protein sequence ID" value="OCC15700.1"/>
    <property type="molecule type" value="Genomic_DNA"/>
</dbReference>
<comment type="catalytic activity">
    <reaction evidence="2">
        <text>2 GTP = 3',3'-c-di-GMP + 2 diphosphate</text>
        <dbReference type="Rhea" id="RHEA:24898"/>
        <dbReference type="ChEBI" id="CHEBI:33019"/>
        <dbReference type="ChEBI" id="CHEBI:37565"/>
        <dbReference type="ChEBI" id="CHEBI:58805"/>
        <dbReference type="EC" id="2.7.7.65"/>
    </reaction>
</comment>
<feature type="domain" description="GGDEF" evidence="3">
    <location>
        <begin position="127"/>
        <end position="256"/>
    </location>
</feature>
<evidence type="ECO:0000256" key="1">
    <source>
        <dbReference type="ARBA" id="ARBA00012528"/>
    </source>
</evidence>
<dbReference type="AlphaFoldDB" id="A0A1B9F727"/>
<dbReference type="Gene3D" id="3.30.70.270">
    <property type="match status" value="1"/>
</dbReference>
<dbReference type="STRING" id="1156395.DBT_1051"/>
<dbReference type="EC" id="2.7.7.65" evidence="1"/>
<evidence type="ECO:0000256" key="2">
    <source>
        <dbReference type="ARBA" id="ARBA00034247"/>
    </source>
</evidence>
<dbReference type="SMART" id="SM00267">
    <property type="entry name" value="GGDEF"/>
    <property type="match status" value="1"/>
</dbReference>
<dbReference type="OrthoDB" id="5429942at2"/>
<dbReference type="SUPFAM" id="SSF55073">
    <property type="entry name" value="Nucleotide cyclase"/>
    <property type="match status" value="1"/>
</dbReference>
<sequence>MGIRDELSGKWHFVCSHHGSEQSHLIDTAKAIVERNRQRGGFKIETIKTSMGVIKLIVLRKRELFSADELGIIERGVKILTNTLERVFYFEILYRQSRMDALTGLANRRVFEEKIEELMTSSSRYGFPISLAILDLDNFKEINDSLGHDEGDRILKKVAVVFQDMIRASDLVARLGGDEFAILLPNTGLEEAKILVERIINAVNKLDIETPFGKKLGVSVGVSQWDGKLGKEAWIKLTDDLLYAAKRAGRNCYFTL</sequence>
<dbReference type="InterPro" id="IPR050469">
    <property type="entry name" value="Diguanylate_Cyclase"/>
</dbReference>
<dbReference type="PANTHER" id="PTHR45138">
    <property type="entry name" value="REGULATORY COMPONENTS OF SENSORY TRANSDUCTION SYSTEM"/>
    <property type="match status" value="1"/>
</dbReference>
<dbReference type="InterPro" id="IPR043128">
    <property type="entry name" value="Rev_trsase/Diguanyl_cyclase"/>
</dbReference>
<dbReference type="FunFam" id="3.30.70.270:FF:000001">
    <property type="entry name" value="Diguanylate cyclase domain protein"/>
    <property type="match status" value="1"/>
</dbReference>
<dbReference type="Proteomes" id="UP000093080">
    <property type="component" value="Unassembled WGS sequence"/>
</dbReference>
<dbReference type="InterPro" id="IPR000160">
    <property type="entry name" value="GGDEF_dom"/>
</dbReference>
<gene>
    <name evidence="4" type="ORF">DBT_1051</name>
</gene>
<proteinExistence type="predicted"/>
<organism evidence="4 5">
    <name type="scientific">Dissulfuribacter thermophilus</name>
    <dbReference type="NCBI Taxonomy" id="1156395"/>
    <lineage>
        <taxon>Bacteria</taxon>
        <taxon>Pseudomonadati</taxon>
        <taxon>Thermodesulfobacteriota</taxon>
        <taxon>Dissulfuribacteria</taxon>
        <taxon>Dissulfuribacterales</taxon>
        <taxon>Dissulfuribacteraceae</taxon>
        <taxon>Dissulfuribacter</taxon>
    </lineage>
</organism>